<reference evidence="2" key="1">
    <citation type="journal article" date="2023" name="G3 (Bethesda)">
        <title>A reference genome for the long-term kleptoplast-retaining sea slug Elysia crispata morphotype clarki.</title>
        <authorList>
            <person name="Eastman K.E."/>
            <person name="Pendleton A.L."/>
            <person name="Shaikh M.A."/>
            <person name="Suttiyut T."/>
            <person name="Ogas R."/>
            <person name="Tomko P."/>
            <person name="Gavelis G."/>
            <person name="Widhalm J.R."/>
            <person name="Wisecaver J.H."/>
        </authorList>
    </citation>
    <scope>NUCLEOTIDE SEQUENCE</scope>
    <source>
        <strain evidence="2">ECLA1</strain>
    </source>
</reference>
<protein>
    <submittedName>
        <fullName evidence="2">Uncharacterized protein</fullName>
    </submittedName>
</protein>
<dbReference type="EMBL" id="JAWDGP010003731">
    <property type="protein sequence ID" value="KAK3771503.1"/>
    <property type="molecule type" value="Genomic_DNA"/>
</dbReference>
<dbReference type="AlphaFoldDB" id="A0AAE0ZL61"/>
<evidence type="ECO:0000313" key="3">
    <source>
        <dbReference type="Proteomes" id="UP001283361"/>
    </source>
</evidence>
<comment type="caution">
    <text evidence="2">The sequence shown here is derived from an EMBL/GenBank/DDBJ whole genome shotgun (WGS) entry which is preliminary data.</text>
</comment>
<feature type="chain" id="PRO_5042115838" evidence="1">
    <location>
        <begin position="29"/>
        <end position="305"/>
    </location>
</feature>
<keyword evidence="1" id="KW-0732">Signal</keyword>
<keyword evidence="3" id="KW-1185">Reference proteome</keyword>
<name>A0AAE0ZL61_9GAST</name>
<gene>
    <name evidence="2" type="ORF">RRG08_053001</name>
</gene>
<accession>A0AAE0ZL61</accession>
<dbReference type="Proteomes" id="UP001283361">
    <property type="component" value="Unassembled WGS sequence"/>
</dbReference>
<feature type="signal peptide" evidence="1">
    <location>
        <begin position="1"/>
        <end position="28"/>
    </location>
</feature>
<evidence type="ECO:0000256" key="1">
    <source>
        <dbReference type="SAM" id="SignalP"/>
    </source>
</evidence>
<proteinExistence type="predicted"/>
<sequence length="305" mass="36153">MRQLHPVVRASRLVCLFVVIFTPLVTTASSDARHKKNVRFQINLTKKFLLYALPQVKTGSVKTTMDNILFYLNQDLFIDDLTTTDLEKLFESIYGKLKVLFTRLYDRSLRDTLEGSMYIMNDIFFSQSYDSKEEKKVELFLETLKNMVEESRIDHRLASYRTDQRQRLMAIHNLYKKNSPELKSTLEFLVKSKTFVERMGLYNSAFQKKIEKEKIANSEKSMEEIEILADRFDRILRKMIERGTHLRLGFGKMSRHEMFLAMRNLFEGKSTELTKELLILEELEVFKEIMAFKEMNLLEKMIKEM</sequence>
<evidence type="ECO:0000313" key="2">
    <source>
        <dbReference type="EMBL" id="KAK3771503.1"/>
    </source>
</evidence>
<organism evidence="2 3">
    <name type="scientific">Elysia crispata</name>
    <name type="common">lettuce slug</name>
    <dbReference type="NCBI Taxonomy" id="231223"/>
    <lineage>
        <taxon>Eukaryota</taxon>
        <taxon>Metazoa</taxon>
        <taxon>Spiralia</taxon>
        <taxon>Lophotrochozoa</taxon>
        <taxon>Mollusca</taxon>
        <taxon>Gastropoda</taxon>
        <taxon>Heterobranchia</taxon>
        <taxon>Euthyneura</taxon>
        <taxon>Panpulmonata</taxon>
        <taxon>Sacoglossa</taxon>
        <taxon>Placobranchoidea</taxon>
        <taxon>Plakobranchidae</taxon>
        <taxon>Elysia</taxon>
    </lineage>
</organism>